<dbReference type="PANTHER" id="PTHR36973">
    <property type="entry name" value="SLL1456 PROTEIN-RELATED"/>
    <property type="match status" value="1"/>
</dbReference>
<protein>
    <recommendedName>
        <fullName evidence="1">Methyltransferase FkbM domain-containing protein</fullName>
    </recommendedName>
</protein>
<dbReference type="STRING" id="1317122.ATO12_18890"/>
<dbReference type="OrthoDB" id="9812600at2"/>
<reference evidence="2 3" key="1">
    <citation type="submission" date="2014-04" db="EMBL/GenBank/DDBJ databases">
        <title>Aquimarina sp. 22II-S11-z7 Genome Sequencing.</title>
        <authorList>
            <person name="Lai Q."/>
        </authorList>
    </citation>
    <scope>NUCLEOTIDE SEQUENCE [LARGE SCALE GENOMIC DNA]</scope>
    <source>
        <strain evidence="2 3">22II-S11-z7</strain>
    </source>
</reference>
<evidence type="ECO:0000259" key="1">
    <source>
        <dbReference type="Pfam" id="PF05050"/>
    </source>
</evidence>
<proteinExistence type="predicted"/>
<gene>
    <name evidence="2" type="ORF">ATO12_18890</name>
</gene>
<sequence length="276" mass="31912">MKQIIKKIISGILNGIMALIPGKNRKASFLGWISRILEDPNNQVEYDADYDMYWLKNGEQYLYLVQQPYFNFSKKKLYRSIERIACQYYTPKKGDVIVDIGAGIGTETLFFDEKTENEGKIYSIEASRASHQKLVELCAKNQIKTSENLNLAITDSNQKLWIEETNNYQVDYINKESKGIEVDGITLDHFVEENNITNIDFLKVNIEGSELQMIEGMENAIKITKNVAISCHDFLFDDDRQIKIKMSKFLKANNFQVSYNQTGHQIIDSWIYGKQL</sequence>
<name>A0A023BT30_9FLAO</name>
<dbReference type="AlphaFoldDB" id="A0A023BT30"/>
<feature type="domain" description="Methyltransferase FkbM" evidence="1">
    <location>
        <begin position="99"/>
        <end position="255"/>
    </location>
</feature>
<dbReference type="Proteomes" id="UP000023541">
    <property type="component" value="Unassembled WGS sequence"/>
</dbReference>
<dbReference type="RefSeq" id="WP_034242843.1">
    <property type="nucleotide sequence ID" value="NZ_AQRA01000006.1"/>
</dbReference>
<dbReference type="eggNOG" id="COG2242">
    <property type="taxonomic scope" value="Bacteria"/>
</dbReference>
<keyword evidence="3" id="KW-1185">Reference proteome</keyword>
<dbReference type="SUPFAM" id="SSF53335">
    <property type="entry name" value="S-adenosyl-L-methionine-dependent methyltransferases"/>
    <property type="match status" value="1"/>
</dbReference>
<dbReference type="EMBL" id="AQRA01000006">
    <property type="protein sequence ID" value="EZH73079.1"/>
    <property type="molecule type" value="Genomic_DNA"/>
</dbReference>
<dbReference type="NCBIfam" id="TIGR01444">
    <property type="entry name" value="fkbM_fam"/>
    <property type="match status" value="1"/>
</dbReference>
<dbReference type="PANTHER" id="PTHR36973:SF4">
    <property type="entry name" value="NODULATION PROTEIN"/>
    <property type="match status" value="1"/>
</dbReference>
<accession>A0A023BT30</accession>
<evidence type="ECO:0000313" key="2">
    <source>
        <dbReference type="EMBL" id="EZH73079.1"/>
    </source>
</evidence>
<dbReference type="InterPro" id="IPR029063">
    <property type="entry name" value="SAM-dependent_MTases_sf"/>
</dbReference>
<dbReference type="InterPro" id="IPR053188">
    <property type="entry name" value="FkbM_Methyltransferase"/>
</dbReference>
<dbReference type="Pfam" id="PF05050">
    <property type="entry name" value="Methyltransf_21"/>
    <property type="match status" value="1"/>
</dbReference>
<evidence type="ECO:0000313" key="3">
    <source>
        <dbReference type="Proteomes" id="UP000023541"/>
    </source>
</evidence>
<organism evidence="2 3">
    <name type="scientific">Aquimarina atlantica</name>
    <dbReference type="NCBI Taxonomy" id="1317122"/>
    <lineage>
        <taxon>Bacteria</taxon>
        <taxon>Pseudomonadati</taxon>
        <taxon>Bacteroidota</taxon>
        <taxon>Flavobacteriia</taxon>
        <taxon>Flavobacteriales</taxon>
        <taxon>Flavobacteriaceae</taxon>
        <taxon>Aquimarina</taxon>
    </lineage>
</organism>
<dbReference type="GO" id="GO:0008171">
    <property type="term" value="F:O-methyltransferase activity"/>
    <property type="evidence" value="ECO:0007669"/>
    <property type="project" value="TreeGrafter"/>
</dbReference>
<dbReference type="InterPro" id="IPR006342">
    <property type="entry name" value="FkbM_mtfrase"/>
</dbReference>
<comment type="caution">
    <text evidence="2">The sequence shown here is derived from an EMBL/GenBank/DDBJ whole genome shotgun (WGS) entry which is preliminary data.</text>
</comment>
<dbReference type="Gene3D" id="3.40.50.150">
    <property type="entry name" value="Vaccinia Virus protein VP39"/>
    <property type="match status" value="1"/>
</dbReference>